<gene>
    <name evidence="3" type="ORF">B5F15_09675</name>
</gene>
<dbReference type="InterPro" id="IPR011109">
    <property type="entry name" value="DNA_bind_recombinase_dom"/>
</dbReference>
<sequence>MAKTVKKLTRPQMVSLPSVAKQLNRRVAAYARVSTGSEQQQSSIEAQQDYYIKLIDFRPDWTFAGLYIDDGVSGTRTEHREGFNQMIQDALAGKIDLIVTKSISRFARNTVDSLSTIRLLKEHGVEIFFEKENIWTFDSKGELMLTILSSVAQEESRSISENITWGKRKRFADGEYAVAYGRFLGYDRGMIINQTEAVIIKKIYFLFLLGMSSYQISSLLTEQGVPTPGGKKNWSHGVIASILSNEKYKGDALIQKHYTVDFISKKQKKNEGELPKYYVTGGHEAIIPPLLHEYVQTERNRRMAYKHGRYSGVHPFLGRIVCENCGAAYRYSSWHSTTYKGQSQILCNRQKRCK</sequence>
<dbReference type="SMART" id="SM00857">
    <property type="entry name" value="Resolvase"/>
    <property type="match status" value="1"/>
</dbReference>
<dbReference type="InterPro" id="IPR038109">
    <property type="entry name" value="DNA_bind_recomb_sf"/>
</dbReference>
<dbReference type="PROSITE" id="PS51736">
    <property type="entry name" value="RECOMBINASES_3"/>
    <property type="match status" value="1"/>
</dbReference>
<feature type="domain" description="Resolvase/invertase-type recombinase catalytic" evidence="1">
    <location>
        <begin position="26"/>
        <end position="174"/>
    </location>
</feature>
<evidence type="ECO:0000259" key="2">
    <source>
        <dbReference type="PROSITE" id="PS51737"/>
    </source>
</evidence>
<dbReference type="Gene3D" id="3.40.50.1390">
    <property type="entry name" value="Resolvase, N-terminal catalytic domain"/>
    <property type="match status" value="1"/>
</dbReference>
<evidence type="ECO:0000313" key="3">
    <source>
        <dbReference type="EMBL" id="OUP57373.1"/>
    </source>
</evidence>
<dbReference type="InterPro" id="IPR050639">
    <property type="entry name" value="SSR_resolvase"/>
</dbReference>
<dbReference type="Pfam" id="PF00239">
    <property type="entry name" value="Resolvase"/>
    <property type="match status" value="1"/>
</dbReference>
<evidence type="ECO:0000259" key="1">
    <source>
        <dbReference type="PROSITE" id="PS51736"/>
    </source>
</evidence>
<dbReference type="Proteomes" id="UP000195326">
    <property type="component" value="Unassembled WGS sequence"/>
</dbReference>
<dbReference type="GO" id="GO:0003677">
    <property type="term" value="F:DNA binding"/>
    <property type="evidence" value="ECO:0007669"/>
    <property type="project" value="InterPro"/>
</dbReference>
<dbReference type="EMBL" id="NFKL01000013">
    <property type="protein sequence ID" value="OUP57373.1"/>
    <property type="molecule type" value="Genomic_DNA"/>
</dbReference>
<proteinExistence type="predicted"/>
<comment type="caution">
    <text evidence="3">The sequence shown here is derived from an EMBL/GenBank/DDBJ whole genome shotgun (WGS) entry which is preliminary data.</text>
</comment>
<dbReference type="PANTHER" id="PTHR30461:SF23">
    <property type="entry name" value="DNA RECOMBINASE-RELATED"/>
    <property type="match status" value="1"/>
</dbReference>
<dbReference type="CDD" id="cd00338">
    <property type="entry name" value="Ser_Recombinase"/>
    <property type="match status" value="1"/>
</dbReference>
<dbReference type="PROSITE" id="PS51737">
    <property type="entry name" value="RECOMBINASE_DNA_BIND"/>
    <property type="match status" value="1"/>
</dbReference>
<name>A0A1Y4LKZ6_9FIRM</name>
<dbReference type="InterPro" id="IPR006119">
    <property type="entry name" value="Resolv_N"/>
</dbReference>
<dbReference type="RefSeq" id="WP_087415220.1">
    <property type="nucleotide sequence ID" value="NZ_NFKL01000013.1"/>
</dbReference>
<dbReference type="SUPFAM" id="SSF53041">
    <property type="entry name" value="Resolvase-like"/>
    <property type="match status" value="1"/>
</dbReference>
<dbReference type="GO" id="GO:0000150">
    <property type="term" value="F:DNA strand exchange activity"/>
    <property type="evidence" value="ECO:0007669"/>
    <property type="project" value="InterPro"/>
</dbReference>
<feature type="domain" description="Recombinase" evidence="2">
    <location>
        <begin position="179"/>
        <end position="305"/>
    </location>
</feature>
<dbReference type="Gene3D" id="3.90.1750.20">
    <property type="entry name" value="Putative Large Serine Recombinase, Chain B, Domain 2"/>
    <property type="match status" value="1"/>
</dbReference>
<dbReference type="InterPro" id="IPR036162">
    <property type="entry name" value="Resolvase-like_N_sf"/>
</dbReference>
<dbReference type="PANTHER" id="PTHR30461">
    <property type="entry name" value="DNA-INVERTASE FROM LAMBDOID PROPHAGE"/>
    <property type="match status" value="1"/>
</dbReference>
<organism evidence="3 4">
    <name type="scientific">Butyricicoccus pullicaecorum</name>
    <dbReference type="NCBI Taxonomy" id="501571"/>
    <lineage>
        <taxon>Bacteria</taxon>
        <taxon>Bacillati</taxon>
        <taxon>Bacillota</taxon>
        <taxon>Clostridia</taxon>
        <taxon>Eubacteriales</taxon>
        <taxon>Butyricicoccaceae</taxon>
        <taxon>Butyricicoccus</taxon>
    </lineage>
</organism>
<protein>
    <recommendedName>
        <fullName evidence="5">Recombinase family protein</fullName>
    </recommendedName>
</protein>
<evidence type="ECO:0008006" key="5">
    <source>
        <dbReference type="Google" id="ProtNLM"/>
    </source>
</evidence>
<reference evidence="4" key="1">
    <citation type="submission" date="2017-04" db="EMBL/GenBank/DDBJ databases">
        <title>Function of individual gut microbiota members based on whole genome sequencing of pure cultures obtained from chicken caecum.</title>
        <authorList>
            <person name="Medvecky M."/>
            <person name="Cejkova D."/>
            <person name="Polansky O."/>
            <person name="Karasova D."/>
            <person name="Kubasova T."/>
            <person name="Cizek A."/>
            <person name="Rychlik I."/>
        </authorList>
    </citation>
    <scope>NUCLEOTIDE SEQUENCE [LARGE SCALE GENOMIC DNA]</scope>
    <source>
        <strain evidence="4">An179</strain>
    </source>
</reference>
<accession>A0A1Y4LKZ6</accession>
<dbReference type="AlphaFoldDB" id="A0A1Y4LKZ6"/>
<evidence type="ECO:0000313" key="4">
    <source>
        <dbReference type="Proteomes" id="UP000195326"/>
    </source>
</evidence>
<dbReference type="Pfam" id="PF07508">
    <property type="entry name" value="Recombinase"/>
    <property type="match status" value="1"/>
</dbReference>